<reference evidence="1" key="1">
    <citation type="submission" date="2018-02" db="EMBL/GenBank/DDBJ databases">
        <title>Rhizophora mucronata_Transcriptome.</title>
        <authorList>
            <person name="Meera S.P."/>
            <person name="Sreeshan A."/>
            <person name="Augustine A."/>
        </authorList>
    </citation>
    <scope>NUCLEOTIDE SEQUENCE</scope>
    <source>
        <tissue evidence="1">Leaf</tissue>
    </source>
</reference>
<accession>A0A2P2NR12</accession>
<evidence type="ECO:0000313" key="1">
    <source>
        <dbReference type="EMBL" id="MBX44885.1"/>
    </source>
</evidence>
<dbReference type="EMBL" id="GGEC01064401">
    <property type="protein sequence ID" value="MBX44885.1"/>
    <property type="molecule type" value="Transcribed_RNA"/>
</dbReference>
<proteinExistence type="predicted"/>
<protein>
    <submittedName>
        <fullName evidence="1">Uncharacterized protein</fullName>
    </submittedName>
</protein>
<name>A0A2P2NR12_RHIMU</name>
<sequence length="48" mass="5664">MFSSCDEEGLYKKLVNKNTIFYPLENNFSTGVLHFFPPCRVLKIYFLV</sequence>
<organism evidence="1">
    <name type="scientific">Rhizophora mucronata</name>
    <name type="common">Asiatic mangrove</name>
    <dbReference type="NCBI Taxonomy" id="61149"/>
    <lineage>
        <taxon>Eukaryota</taxon>
        <taxon>Viridiplantae</taxon>
        <taxon>Streptophyta</taxon>
        <taxon>Embryophyta</taxon>
        <taxon>Tracheophyta</taxon>
        <taxon>Spermatophyta</taxon>
        <taxon>Magnoliopsida</taxon>
        <taxon>eudicotyledons</taxon>
        <taxon>Gunneridae</taxon>
        <taxon>Pentapetalae</taxon>
        <taxon>rosids</taxon>
        <taxon>fabids</taxon>
        <taxon>Malpighiales</taxon>
        <taxon>Rhizophoraceae</taxon>
        <taxon>Rhizophora</taxon>
    </lineage>
</organism>
<dbReference type="AlphaFoldDB" id="A0A2P2NR12"/>